<protein>
    <recommendedName>
        <fullName evidence="4">Fungal N-terminal domain-containing protein</fullName>
    </recommendedName>
</protein>
<feature type="transmembrane region" description="Helical" evidence="1">
    <location>
        <begin position="6"/>
        <end position="32"/>
    </location>
</feature>
<evidence type="ECO:0000256" key="1">
    <source>
        <dbReference type="SAM" id="Phobius"/>
    </source>
</evidence>
<evidence type="ECO:0000313" key="3">
    <source>
        <dbReference type="Proteomes" id="UP001174691"/>
    </source>
</evidence>
<evidence type="ECO:0008006" key="4">
    <source>
        <dbReference type="Google" id="ProtNLM"/>
    </source>
</evidence>
<evidence type="ECO:0000313" key="2">
    <source>
        <dbReference type="EMBL" id="KAJ9149539.1"/>
    </source>
</evidence>
<accession>A0AA38VG33</accession>
<reference evidence="2" key="1">
    <citation type="submission" date="2022-07" db="EMBL/GenBank/DDBJ databases">
        <title>Fungi with potential for degradation of polypropylene.</title>
        <authorList>
            <person name="Gostincar C."/>
        </authorList>
    </citation>
    <scope>NUCLEOTIDE SEQUENCE</scope>
    <source>
        <strain evidence="2">EXF-13287</strain>
    </source>
</reference>
<dbReference type="AlphaFoldDB" id="A0AA38VG33"/>
<comment type="caution">
    <text evidence="2">The sequence shown here is derived from an EMBL/GenBank/DDBJ whole genome shotgun (WGS) entry which is preliminary data.</text>
</comment>
<gene>
    <name evidence="2" type="ORF">NKR19_g5699</name>
</gene>
<organism evidence="2 3">
    <name type="scientific">Coniochaeta hoffmannii</name>
    <dbReference type="NCBI Taxonomy" id="91930"/>
    <lineage>
        <taxon>Eukaryota</taxon>
        <taxon>Fungi</taxon>
        <taxon>Dikarya</taxon>
        <taxon>Ascomycota</taxon>
        <taxon>Pezizomycotina</taxon>
        <taxon>Sordariomycetes</taxon>
        <taxon>Sordariomycetidae</taxon>
        <taxon>Coniochaetales</taxon>
        <taxon>Coniochaetaceae</taxon>
        <taxon>Coniochaeta</taxon>
    </lineage>
</organism>
<keyword evidence="1" id="KW-1133">Transmembrane helix</keyword>
<dbReference type="EMBL" id="JANBVN010000080">
    <property type="protein sequence ID" value="KAJ9149539.1"/>
    <property type="molecule type" value="Genomic_DNA"/>
</dbReference>
<dbReference type="Proteomes" id="UP001174691">
    <property type="component" value="Unassembled WGS sequence"/>
</dbReference>
<sequence length="237" mass="25542">MADPVTILGAVAAGAQLVDVAASALLNTILLVKKLRDIPKKLAATLDDVEKSTSRVHYACSRMLLPGSKVSEQLDPGQISSLTQVADDLRQAMDVVCTTLGGVVGPGLSGNGKTIQRFWRSVLSVNVEKDVADQLERINRLNDELLRQLGMTSLELQAAVSQTLDRVASDVRDGQARLLDVFDRDHGDLRVAVEAHHSATASRRLQDISTASDKTQQTASQIQGSIAISSQQMQEIY</sequence>
<name>A0AA38VG33_9PEZI</name>
<keyword evidence="3" id="KW-1185">Reference proteome</keyword>
<keyword evidence="1" id="KW-0812">Transmembrane</keyword>
<keyword evidence="1" id="KW-0472">Membrane</keyword>
<proteinExistence type="predicted"/>